<evidence type="ECO:0000313" key="1">
    <source>
        <dbReference type="EMBL" id="GMI41820.1"/>
    </source>
</evidence>
<proteinExistence type="predicted"/>
<reference evidence="2" key="1">
    <citation type="journal article" date="2023" name="Commun. Biol.">
        <title>Genome analysis of Parmales, the sister group of diatoms, reveals the evolutionary specialization of diatoms from phago-mixotrophs to photoautotrophs.</title>
        <authorList>
            <person name="Ban H."/>
            <person name="Sato S."/>
            <person name="Yoshikawa S."/>
            <person name="Yamada K."/>
            <person name="Nakamura Y."/>
            <person name="Ichinomiya M."/>
            <person name="Sato N."/>
            <person name="Blanc-Mathieu R."/>
            <person name="Endo H."/>
            <person name="Kuwata A."/>
            <person name="Ogata H."/>
        </authorList>
    </citation>
    <scope>NUCLEOTIDE SEQUENCE [LARGE SCALE GENOMIC DNA]</scope>
</reference>
<evidence type="ECO:0000313" key="2">
    <source>
        <dbReference type="Proteomes" id="UP001165065"/>
    </source>
</evidence>
<dbReference type="AlphaFoldDB" id="A0A9W7LAI2"/>
<sequence length="261" mass="29485">MTPLPLLSTSPTCPTLHCVPLITGCGRSGTHFMADEIISNSIPIKHERIGPAGSVSWIYGAPHIPTLRTLETWFASEEDTRKRSDPNFEFFPIIHVVRHPLKAITSLVTCFCGCGSMACGAWADEPSWEWAGKHIEFSQEYCKTYRREGLCIGYGGEERKGRLKRAVEYWVGWNEMVEGGSHYRIRMEEYDLGELVETVGWEKWVKGGKGGVKQSPFKRKSKTKKHNEVTWEEIRELGGGMEDKVKEMAARYGYGLIPPDV</sequence>
<accession>A0A9W7LAI2</accession>
<comment type="caution">
    <text evidence="1">The sequence shown here is derived from an EMBL/GenBank/DDBJ whole genome shotgun (WGS) entry which is preliminary data.</text>
</comment>
<dbReference type="SUPFAM" id="SSF52540">
    <property type="entry name" value="P-loop containing nucleoside triphosphate hydrolases"/>
    <property type="match status" value="1"/>
</dbReference>
<name>A0A9W7LAI2_9STRA</name>
<organism evidence="1 2">
    <name type="scientific">Triparma columacea</name>
    <dbReference type="NCBI Taxonomy" id="722753"/>
    <lineage>
        <taxon>Eukaryota</taxon>
        <taxon>Sar</taxon>
        <taxon>Stramenopiles</taxon>
        <taxon>Ochrophyta</taxon>
        <taxon>Bolidophyceae</taxon>
        <taxon>Parmales</taxon>
        <taxon>Triparmaceae</taxon>
        <taxon>Triparma</taxon>
    </lineage>
</organism>
<dbReference type="OrthoDB" id="198361at2759"/>
<dbReference type="EMBL" id="BRYA01000158">
    <property type="protein sequence ID" value="GMI41820.1"/>
    <property type="molecule type" value="Genomic_DNA"/>
</dbReference>
<dbReference type="InterPro" id="IPR027417">
    <property type="entry name" value="P-loop_NTPase"/>
</dbReference>
<protein>
    <submittedName>
        <fullName evidence="1">Uncharacterized protein</fullName>
    </submittedName>
</protein>
<dbReference type="Proteomes" id="UP001165065">
    <property type="component" value="Unassembled WGS sequence"/>
</dbReference>
<keyword evidence="2" id="KW-1185">Reference proteome</keyword>
<gene>
    <name evidence="1" type="ORF">TrCOL_g3712</name>
</gene>